<dbReference type="PRINTS" id="PR00301">
    <property type="entry name" value="HEATSHOCK70"/>
</dbReference>
<sequence>MPREYGVGYLRKTSEVPKERLKSFFGRFNKEKQAALHNCLIIGIDFGTTFSGVSWVTVADFEQDNINIITQWPGTTKEQVKVPTQLYYEYGDKTPLWGYEVPNDVEALQWFKLLLLREDDMWKTLQESAQIGQAKRLLRESDKTAEDCVADYLRVLWKHTIKSILKVRPKYLIEALQFHVVLTVPAIWKDYARRAMEEAARKAGILDYRSAGPTSLTFAPEPEAAGLAALIERGRKPEPDNVFVICDAGGGTVDVITYRVADTQPLQLHEAVEGDGSVCGGIFIDEDFIVQCKNRIGRKWSTFSPADIKTILSEEWEYAIKPRYGEDESCNEYPVSIQQGSVSRAEFNDTSRKPYIRDGHIYFSSSDIQKAFDTRAVPGLLKLLESQLDRAYRKGLNVTGIILVGGLGSSPYIYRCLKTKYTNKGIEISQSTPERTRTAICRGAILKGLMDAPIFAFVPNAPSVLSTISRMSLGIKIRVPFKKGTHLREDRDWDEHEQRYFAQNQMDWYISKGEDVAKAHPIRKDYYRTYAEGDEFPEPSFSIRIYQNESDNPPTRFMDGVTEHSILHFDLSNLQYDDLKDYKGSNGRKVKRFDYTVQMVPSGASTEISIYFQGQKVGSDHVIIQID</sequence>
<name>A0A8H6Q8Y4_9EURO</name>
<evidence type="ECO:0000313" key="6">
    <source>
        <dbReference type="Proteomes" id="UP000654922"/>
    </source>
</evidence>
<proteinExistence type="predicted"/>
<accession>A0A8H6Q8Y4</accession>
<comment type="caution">
    <text evidence="3">The sequence shown here is derived from an EMBL/GenBank/DDBJ whole genome shotgun (WGS) entry which is preliminary data.</text>
</comment>
<dbReference type="InterPro" id="IPR013126">
    <property type="entry name" value="Hsp_70_fam"/>
</dbReference>
<dbReference type="EMBL" id="JACBAE010001270">
    <property type="protein sequence ID" value="KAF7168213.1"/>
    <property type="molecule type" value="Genomic_DNA"/>
</dbReference>
<evidence type="ECO:0000256" key="1">
    <source>
        <dbReference type="ARBA" id="ARBA00022741"/>
    </source>
</evidence>
<dbReference type="PANTHER" id="PTHR14187:SF5">
    <property type="entry name" value="HEAT SHOCK 70 KDA PROTEIN 12A"/>
    <property type="match status" value="1"/>
</dbReference>
<evidence type="ECO:0000313" key="4">
    <source>
        <dbReference type="EMBL" id="KAF7182852.1"/>
    </source>
</evidence>
<keyword evidence="5" id="KW-1185">Reference proteome</keyword>
<dbReference type="AlphaFoldDB" id="A0A8H6Q8Y4"/>
<evidence type="ECO:0000313" key="3">
    <source>
        <dbReference type="EMBL" id="KAF7168213.1"/>
    </source>
</evidence>
<protein>
    <recommendedName>
        <fullName evidence="7">Hsp70 family chaperone</fullName>
    </recommendedName>
</protein>
<dbReference type="GO" id="GO:0005524">
    <property type="term" value="F:ATP binding"/>
    <property type="evidence" value="ECO:0007669"/>
    <property type="project" value="UniProtKB-KW"/>
</dbReference>
<organism evidence="3 6">
    <name type="scientific">Aspergillus felis</name>
    <dbReference type="NCBI Taxonomy" id="1287682"/>
    <lineage>
        <taxon>Eukaryota</taxon>
        <taxon>Fungi</taxon>
        <taxon>Dikarya</taxon>
        <taxon>Ascomycota</taxon>
        <taxon>Pezizomycotina</taxon>
        <taxon>Eurotiomycetes</taxon>
        <taxon>Eurotiomycetidae</taxon>
        <taxon>Eurotiales</taxon>
        <taxon>Aspergillaceae</taxon>
        <taxon>Aspergillus</taxon>
        <taxon>Aspergillus subgen. Fumigati</taxon>
    </lineage>
</organism>
<dbReference type="PANTHER" id="PTHR14187">
    <property type="entry name" value="ALPHA KINASE/ELONGATION FACTOR 2 KINASE"/>
    <property type="match status" value="1"/>
</dbReference>
<reference evidence="3" key="1">
    <citation type="submission" date="2020-06" db="EMBL/GenBank/DDBJ databases">
        <title>Draft genome sequences of strains closely related to Aspergillus parafelis and Aspergillus hiratsukae.</title>
        <authorList>
            <person name="Dos Santos R.A.C."/>
            <person name="Rivero-Menendez O."/>
            <person name="Steenwyk J.L."/>
            <person name="Mead M.E."/>
            <person name="Goldman G.H."/>
            <person name="Alastruey-Izquierdo A."/>
            <person name="Rokas A."/>
        </authorList>
    </citation>
    <scope>NUCLEOTIDE SEQUENCE</scope>
    <source>
        <strain evidence="3">CNM-CM5623</strain>
        <strain evidence="4">CNM-CM7691</strain>
    </source>
</reference>
<evidence type="ECO:0000313" key="5">
    <source>
        <dbReference type="Proteomes" id="UP000641853"/>
    </source>
</evidence>
<keyword evidence="1" id="KW-0547">Nucleotide-binding</keyword>
<dbReference type="Gene3D" id="3.30.420.40">
    <property type="match status" value="1"/>
</dbReference>
<dbReference type="Pfam" id="PF00012">
    <property type="entry name" value="HSP70"/>
    <property type="match status" value="1"/>
</dbReference>
<gene>
    <name evidence="3" type="ORF">CNMCM5623_001283</name>
    <name evidence="4" type="ORF">CNMCM7691_002596</name>
</gene>
<evidence type="ECO:0008006" key="7">
    <source>
        <dbReference type="Google" id="ProtNLM"/>
    </source>
</evidence>
<dbReference type="Proteomes" id="UP000654922">
    <property type="component" value="Unassembled WGS sequence"/>
</dbReference>
<dbReference type="CDD" id="cd10170">
    <property type="entry name" value="ASKHA_NBD_HSP70"/>
    <property type="match status" value="1"/>
</dbReference>
<keyword evidence="2" id="KW-0067">ATP-binding</keyword>
<dbReference type="InterPro" id="IPR043129">
    <property type="entry name" value="ATPase_NBD"/>
</dbReference>
<evidence type="ECO:0000256" key="2">
    <source>
        <dbReference type="ARBA" id="ARBA00022840"/>
    </source>
</evidence>
<dbReference type="OrthoDB" id="2963168at2759"/>
<dbReference type="GO" id="GO:0140662">
    <property type="term" value="F:ATP-dependent protein folding chaperone"/>
    <property type="evidence" value="ECO:0007669"/>
    <property type="project" value="InterPro"/>
</dbReference>
<dbReference type="SUPFAM" id="SSF53067">
    <property type="entry name" value="Actin-like ATPase domain"/>
    <property type="match status" value="2"/>
</dbReference>
<dbReference type="EMBL" id="JACBAG010001758">
    <property type="protein sequence ID" value="KAF7182852.1"/>
    <property type="molecule type" value="Genomic_DNA"/>
</dbReference>
<dbReference type="Proteomes" id="UP000641853">
    <property type="component" value="Unassembled WGS sequence"/>
</dbReference>